<evidence type="ECO:0000256" key="9">
    <source>
        <dbReference type="ARBA" id="ARBA00023077"/>
    </source>
</evidence>
<comment type="subcellular location">
    <subcellularLocation>
        <location evidence="1 12">Cell outer membrane</location>
        <topology evidence="1 12">Multi-pass membrane protein</topology>
    </subcellularLocation>
</comment>
<dbReference type="InterPro" id="IPR037066">
    <property type="entry name" value="Plug_dom_sf"/>
</dbReference>
<organism evidence="17 18">
    <name type="scientific">Rhizorhabdus wittichii</name>
    <dbReference type="NCBI Taxonomy" id="160791"/>
    <lineage>
        <taxon>Bacteria</taxon>
        <taxon>Pseudomonadati</taxon>
        <taxon>Pseudomonadota</taxon>
        <taxon>Alphaproteobacteria</taxon>
        <taxon>Sphingomonadales</taxon>
        <taxon>Sphingomonadaceae</taxon>
        <taxon>Rhizorhabdus</taxon>
    </lineage>
</organism>
<keyword evidence="10 12" id="KW-0472">Membrane</keyword>
<dbReference type="Gene3D" id="2.170.130.10">
    <property type="entry name" value="TonB-dependent receptor, plug domain"/>
    <property type="match status" value="1"/>
</dbReference>
<evidence type="ECO:0000256" key="14">
    <source>
        <dbReference type="SAM" id="SignalP"/>
    </source>
</evidence>
<evidence type="ECO:0000256" key="4">
    <source>
        <dbReference type="ARBA" id="ARBA00022496"/>
    </source>
</evidence>
<evidence type="ECO:0000259" key="15">
    <source>
        <dbReference type="Pfam" id="PF00593"/>
    </source>
</evidence>
<evidence type="ECO:0000256" key="11">
    <source>
        <dbReference type="ARBA" id="ARBA00023237"/>
    </source>
</evidence>
<feature type="chain" id="PRO_5038090289" evidence="14">
    <location>
        <begin position="26"/>
        <end position="753"/>
    </location>
</feature>
<dbReference type="InterPro" id="IPR012910">
    <property type="entry name" value="Plug_dom"/>
</dbReference>
<dbReference type="Proteomes" id="UP000664914">
    <property type="component" value="Chromosome"/>
</dbReference>
<accession>A0A975D602</accession>
<evidence type="ECO:0000313" key="18">
    <source>
        <dbReference type="Proteomes" id="UP000664914"/>
    </source>
</evidence>
<evidence type="ECO:0000256" key="10">
    <source>
        <dbReference type="ARBA" id="ARBA00023136"/>
    </source>
</evidence>
<proteinExistence type="inferred from homology"/>
<evidence type="ECO:0000256" key="6">
    <source>
        <dbReference type="ARBA" id="ARBA00022729"/>
    </source>
</evidence>
<feature type="signal peptide" evidence="14">
    <location>
        <begin position="1"/>
        <end position="25"/>
    </location>
</feature>
<gene>
    <name evidence="17" type="ORF">HRJ34_08655</name>
</gene>
<evidence type="ECO:0000256" key="8">
    <source>
        <dbReference type="ARBA" id="ARBA00023065"/>
    </source>
</evidence>
<sequence>MNKGQLLTSVAAFAFLGIWAMPAAAQTPASSETDDAEIVVFGKGETRQVQTVTAVDIAVATPGTSPLKVLEKLPGVSFQSANALGSNEWSSRISIRGFNQNQLGFTLDGVPLGDMSYHNFNGLHISRAIASENIGRTTLAQGSGALSTASSSNLGGTVQFFSKAPSPDFGLDGEVSYGSENAYRLFGRLETGDLGNGVMGYVSGSWLDAPKWKGQGKQEAWSINSKLVVPLGERGQVAAFVNYSDFKDDDYMDMSLSLIRKYGWNWDYIRNDYPTAMAIATNLQNGVYCANYAGYSQQICGDDTYYDAYGLRKDFLAGANIDYELADAVTLKLTPYYHRHRGISTWFTPYTPTPGGSPMSVRGATYAINRGGATGSLSFTFGDHQLEIGGWYEYNRYRAGRPYFPLAASNVASIGKREWPKNPFASDYSYNFKIKTYQYFIQDTWNLTPELKMNYGFKGIRNTVINEYNPANSPNRDTSGLLRAKDMFIPQIGVNYAVSRAFELFASYTENMRAFTTEPFLTSRAGFLAVKDVIKPETSWTLEGGLRFHLRDFEGSIAGYHVKFDDRLLSVQPCAIIIGCPSILSNVGSVTTNGIEMAGTYRLTRALSLYGAYAYTDAQYDDDILSGVLYATKNKTVVNTPKHLINGEIAYDDGALFGRISANYQSKRYYTYINDNSVKGRALVDLSAGYRFPEGGGLLDGLELQANVTNLFDKKYISTVGQIALKFSDPGGNVQSMLVGTPRQVFLSLRKHF</sequence>
<dbReference type="AlphaFoldDB" id="A0A975D602"/>
<evidence type="ECO:0000256" key="7">
    <source>
        <dbReference type="ARBA" id="ARBA00023004"/>
    </source>
</evidence>
<dbReference type="PANTHER" id="PTHR32552:SF89">
    <property type="entry name" value="CATECHOLATE SIDEROPHORE RECEPTOR FIU"/>
    <property type="match status" value="1"/>
</dbReference>
<keyword evidence="3 12" id="KW-1134">Transmembrane beta strand</keyword>
<evidence type="ECO:0000256" key="3">
    <source>
        <dbReference type="ARBA" id="ARBA00022452"/>
    </source>
</evidence>
<dbReference type="Pfam" id="PF07715">
    <property type="entry name" value="Plug"/>
    <property type="match status" value="1"/>
</dbReference>
<keyword evidence="5 12" id="KW-0812">Transmembrane</keyword>
<evidence type="ECO:0000256" key="13">
    <source>
        <dbReference type="RuleBase" id="RU003357"/>
    </source>
</evidence>
<dbReference type="InterPro" id="IPR036942">
    <property type="entry name" value="Beta-barrel_TonB_sf"/>
</dbReference>
<dbReference type="Gene3D" id="2.40.170.20">
    <property type="entry name" value="TonB-dependent receptor, beta-barrel domain"/>
    <property type="match status" value="1"/>
</dbReference>
<evidence type="ECO:0000313" key="17">
    <source>
        <dbReference type="EMBL" id="QTH23552.1"/>
    </source>
</evidence>
<dbReference type="PANTHER" id="PTHR32552">
    <property type="entry name" value="FERRICHROME IRON RECEPTOR-RELATED"/>
    <property type="match status" value="1"/>
</dbReference>
<dbReference type="RefSeq" id="WP_208633869.1">
    <property type="nucleotide sequence ID" value="NZ_CP059319.1"/>
</dbReference>
<dbReference type="GO" id="GO:0009279">
    <property type="term" value="C:cell outer membrane"/>
    <property type="evidence" value="ECO:0007669"/>
    <property type="project" value="UniProtKB-SubCell"/>
</dbReference>
<evidence type="ECO:0000256" key="12">
    <source>
        <dbReference type="PROSITE-ProRule" id="PRU01360"/>
    </source>
</evidence>
<keyword evidence="7" id="KW-0408">Iron</keyword>
<keyword evidence="17" id="KW-0675">Receptor</keyword>
<evidence type="ECO:0000256" key="5">
    <source>
        <dbReference type="ARBA" id="ARBA00022692"/>
    </source>
</evidence>
<dbReference type="InterPro" id="IPR039426">
    <property type="entry name" value="TonB-dep_rcpt-like"/>
</dbReference>
<protein>
    <submittedName>
        <fullName evidence="17">TonB-dependent receptor</fullName>
    </submittedName>
</protein>
<keyword evidence="2 12" id="KW-0813">Transport</keyword>
<keyword evidence="11 12" id="KW-0998">Cell outer membrane</keyword>
<keyword evidence="8" id="KW-0406">Ion transport</keyword>
<evidence type="ECO:0000256" key="2">
    <source>
        <dbReference type="ARBA" id="ARBA00022448"/>
    </source>
</evidence>
<dbReference type="EMBL" id="CP059319">
    <property type="protein sequence ID" value="QTH23552.1"/>
    <property type="molecule type" value="Genomic_DNA"/>
</dbReference>
<evidence type="ECO:0000256" key="1">
    <source>
        <dbReference type="ARBA" id="ARBA00004571"/>
    </source>
</evidence>
<keyword evidence="6 14" id="KW-0732">Signal</keyword>
<feature type="domain" description="TonB-dependent receptor plug" evidence="16">
    <location>
        <begin position="46"/>
        <end position="156"/>
    </location>
</feature>
<dbReference type="SUPFAM" id="SSF56935">
    <property type="entry name" value="Porins"/>
    <property type="match status" value="1"/>
</dbReference>
<reference evidence="17" key="2">
    <citation type="submission" date="2021-04" db="EMBL/GenBank/DDBJ databases">
        <title>Isolation and genomic analysis of the ibuprofen-degrading bacterium Sphingomonas strain MPO218.</title>
        <authorList>
            <person name="Aulestia M."/>
            <person name="Flores A."/>
            <person name="Mangas E.L."/>
            <person name="Perez-Pulido A.J."/>
            <person name="Santero E."/>
            <person name="Camacho E.M."/>
        </authorList>
    </citation>
    <scope>NUCLEOTIDE SEQUENCE</scope>
    <source>
        <strain evidence="17">MPO218</strain>
    </source>
</reference>
<keyword evidence="4" id="KW-0410">Iron transport</keyword>
<feature type="domain" description="TonB-dependent receptor-like beta-barrel" evidence="15">
    <location>
        <begin position="257"/>
        <end position="711"/>
    </location>
</feature>
<dbReference type="GO" id="GO:0015344">
    <property type="term" value="F:siderophore uptake transmembrane transporter activity"/>
    <property type="evidence" value="ECO:0007669"/>
    <property type="project" value="TreeGrafter"/>
</dbReference>
<name>A0A975D602_9SPHN</name>
<keyword evidence="9 13" id="KW-0798">TonB box</keyword>
<dbReference type="Pfam" id="PF00593">
    <property type="entry name" value="TonB_dep_Rec_b-barrel"/>
    <property type="match status" value="1"/>
</dbReference>
<comment type="similarity">
    <text evidence="12 13">Belongs to the TonB-dependent receptor family.</text>
</comment>
<reference evidence="17" key="1">
    <citation type="submission" date="2020-07" db="EMBL/GenBank/DDBJ databases">
        <authorList>
            <person name="Camacho E."/>
        </authorList>
    </citation>
    <scope>NUCLEOTIDE SEQUENCE</scope>
    <source>
        <strain evidence="17">MPO218</strain>
    </source>
</reference>
<dbReference type="InterPro" id="IPR000531">
    <property type="entry name" value="Beta-barrel_TonB"/>
</dbReference>
<dbReference type="PROSITE" id="PS52016">
    <property type="entry name" value="TONB_DEPENDENT_REC_3"/>
    <property type="match status" value="1"/>
</dbReference>
<evidence type="ECO:0000259" key="16">
    <source>
        <dbReference type="Pfam" id="PF07715"/>
    </source>
</evidence>